<gene>
    <name evidence="12" type="ORF">HUG17_3955</name>
</gene>
<feature type="region of interest" description="Disordered" evidence="9">
    <location>
        <begin position="649"/>
        <end position="672"/>
    </location>
</feature>
<feature type="domain" description="MH2" evidence="11">
    <location>
        <begin position="701"/>
        <end position="894"/>
    </location>
</feature>
<evidence type="ECO:0000256" key="9">
    <source>
        <dbReference type="SAM" id="MobiDB-lite"/>
    </source>
</evidence>
<sequence>MITNWIIVITMSNYQTHKLMKQRNKHMMMFNKQRIILKLFPEIFPIFWQQFCFCAVKSLVKKLKKTGTIDELERAISEQNVNTKCITIPRSLDGRLQVSHRKGLPHVIYCRLWRWPDLKSHQELRAIEQCQYAFALKRDEVCINPYHYQRIKAPELQPIFVPRLYPPSSSSSSSTIFDHQSSSSSLLLLSNQTIDSNVMSMITTVAPNNTTTFGGTTILNNNNNFPNQFSSSSSSSPFFTQQIQSANSPQSSISSGGIGSPGGSSSASNQSSSLLLSPPSSINNISSDFITQESITNTTTTTTTLTTTVTTTTTTTTATTTNTTTQTIFGSSSLLKSGLEINHNNTTTFNTPNIGMVVTEVAYHHHLASANHHHPHHPHPNHPTSLHPQQQQQQQILTPQQHHHQQQQQQQQQQSLSIEQNHLSSSSSPFFHHSINNNNNHQLIPATPVGGVVSVIGHCNNNNSTNNSGLELNSGICSVVNGVGGGGGGGAGGNFGSIDEIGRTIATTIRIDGMTPTPPQQQHIGTSTTSGPTTPSSSTSSSSPNNIQNHLQHQQRQQQPVSSMITDDPLSTTTTTTSSSSSSPYQQQQHSSPSPSTTTNTGQTQTTDTSQQQPPQLPQQQNPQRSPSEYPASQQSTTNIHDTFTFTFSSTAFPETPPPGYMSEDGDGQNDERMETSLMSATPSPGCLDVQPVTYTEPAYWCSISYYELNTRVGETFHASQPSLTVDGFTDPSSSERFCLGLLSNINRIPTVEQTRRHIGRGVRLYYIGGEVFAECLSESAIFVQSPNCNQRYGWHPATVCKIPPGCNLKIFNNQEFAQLLAQSVSQGFEAVYQLTRMCTIRMSFVKGWGAEYRRQTVTSTPCWIELHLNGPLQWLDRVLTQMGSPRVPCSSMS</sequence>
<dbReference type="AlphaFoldDB" id="A0A9D4SFA9"/>
<evidence type="ECO:0000256" key="7">
    <source>
        <dbReference type="ARBA" id="ARBA00023242"/>
    </source>
</evidence>
<evidence type="ECO:0000256" key="1">
    <source>
        <dbReference type="ARBA" id="ARBA00005545"/>
    </source>
</evidence>
<dbReference type="GO" id="GO:0000981">
    <property type="term" value="F:DNA-binding transcription factor activity, RNA polymerase II-specific"/>
    <property type="evidence" value="ECO:0007669"/>
    <property type="project" value="TreeGrafter"/>
</dbReference>
<dbReference type="GO" id="GO:0032924">
    <property type="term" value="P:activin receptor signaling pathway"/>
    <property type="evidence" value="ECO:0007669"/>
    <property type="project" value="TreeGrafter"/>
</dbReference>
<dbReference type="SUPFAM" id="SSF56366">
    <property type="entry name" value="SMAD MH1 domain"/>
    <property type="match status" value="1"/>
</dbReference>
<dbReference type="GO" id="GO:0009653">
    <property type="term" value="P:anatomical structure morphogenesis"/>
    <property type="evidence" value="ECO:0007669"/>
    <property type="project" value="TreeGrafter"/>
</dbReference>
<dbReference type="Pfam" id="PF03166">
    <property type="entry name" value="MH2"/>
    <property type="match status" value="1"/>
</dbReference>
<dbReference type="InterPro" id="IPR036578">
    <property type="entry name" value="SMAD_MH1_sf"/>
</dbReference>
<evidence type="ECO:0000256" key="3">
    <source>
        <dbReference type="ARBA" id="ARBA00022723"/>
    </source>
</evidence>
<protein>
    <recommendedName>
        <fullName evidence="8">Mothers against decapentaplegic homolog</fullName>
        <shortName evidence="8">MAD homolog</shortName>
        <shortName evidence="8">Mothers against DPP homolog</shortName>
    </recommendedName>
    <alternativeName>
        <fullName evidence="8">SMAD family member</fullName>
    </alternativeName>
</protein>
<dbReference type="InterPro" id="IPR008984">
    <property type="entry name" value="SMAD_FHA_dom_sf"/>
</dbReference>
<dbReference type="InterPro" id="IPR017855">
    <property type="entry name" value="SMAD-like_dom_sf"/>
</dbReference>
<dbReference type="Pfam" id="PF03165">
    <property type="entry name" value="MH1"/>
    <property type="match status" value="1"/>
</dbReference>
<dbReference type="GO" id="GO:0009791">
    <property type="term" value="P:post-embryonic development"/>
    <property type="evidence" value="ECO:0007669"/>
    <property type="project" value="UniProtKB-ARBA"/>
</dbReference>
<evidence type="ECO:0000256" key="8">
    <source>
        <dbReference type="RuleBase" id="RU361195"/>
    </source>
</evidence>
<feature type="compositionally biased region" description="Low complexity" evidence="9">
    <location>
        <begin position="263"/>
        <end position="275"/>
    </location>
</feature>
<dbReference type="GO" id="GO:0070411">
    <property type="term" value="F:I-SMAD binding"/>
    <property type="evidence" value="ECO:0007669"/>
    <property type="project" value="TreeGrafter"/>
</dbReference>
<dbReference type="GO" id="GO:0050793">
    <property type="term" value="P:regulation of developmental process"/>
    <property type="evidence" value="ECO:0007669"/>
    <property type="project" value="UniProtKB-ARBA"/>
</dbReference>
<keyword evidence="2 8" id="KW-0963">Cytoplasm</keyword>
<dbReference type="Gene3D" id="3.90.520.10">
    <property type="entry name" value="SMAD MH1 domain"/>
    <property type="match status" value="1"/>
</dbReference>
<keyword evidence="6 8" id="KW-0804">Transcription</keyword>
<dbReference type="GO" id="GO:0071144">
    <property type="term" value="C:heteromeric SMAD protein complex"/>
    <property type="evidence" value="ECO:0007669"/>
    <property type="project" value="TreeGrafter"/>
</dbReference>
<dbReference type="EMBL" id="SDOV01000007">
    <property type="protein sequence ID" value="KAH7639922.1"/>
    <property type="molecule type" value="Genomic_DNA"/>
</dbReference>
<feature type="compositionally biased region" description="Basic residues" evidence="9">
    <location>
        <begin position="369"/>
        <end position="380"/>
    </location>
</feature>
<comment type="subcellular location">
    <subcellularLocation>
        <location evidence="8">Cytoplasm</location>
    </subcellularLocation>
    <subcellularLocation>
        <location evidence="8">Nucleus</location>
    </subcellularLocation>
</comment>
<reference evidence="12" key="1">
    <citation type="submission" date="2020-06" db="EMBL/GenBank/DDBJ databases">
        <authorList>
            <person name="Ji K."/>
            <person name="Li J."/>
        </authorList>
    </citation>
    <scope>NUCLEOTIDE SEQUENCE</scope>
    <source>
        <strain evidence="12">JKM2019</strain>
        <tissue evidence="12">Whole body</tissue>
    </source>
</reference>
<keyword evidence="7 8" id="KW-0539">Nucleus</keyword>
<comment type="similarity">
    <text evidence="1 8">Belongs to the dwarfin/SMAD family.</text>
</comment>
<dbReference type="PROSITE" id="PS51075">
    <property type="entry name" value="MH1"/>
    <property type="match status" value="1"/>
</dbReference>
<evidence type="ECO:0000313" key="12">
    <source>
        <dbReference type="EMBL" id="KAH7639922.1"/>
    </source>
</evidence>
<dbReference type="Proteomes" id="UP000828236">
    <property type="component" value="Unassembled WGS sequence"/>
</dbReference>
<dbReference type="FunFam" id="2.60.200.10:FF:000001">
    <property type="entry name" value="Mothers against decapentaplegic homolog"/>
    <property type="match status" value="1"/>
</dbReference>
<organism evidence="12">
    <name type="scientific">Dermatophagoides farinae</name>
    <name type="common">American house dust mite</name>
    <dbReference type="NCBI Taxonomy" id="6954"/>
    <lineage>
        <taxon>Eukaryota</taxon>
        <taxon>Metazoa</taxon>
        <taxon>Ecdysozoa</taxon>
        <taxon>Arthropoda</taxon>
        <taxon>Chelicerata</taxon>
        <taxon>Arachnida</taxon>
        <taxon>Acari</taxon>
        <taxon>Acariformes</taxon>
        <taxon>Sarcoptiformes</taxon>
        <taxon>Astigmata</taxon>
        <taxon>Psoroptidia</taxon>
        <taxon>Analgoidea</taxon>
        <taxon>Pyroglyphidae</taxon>
        <taxon>Dermatophagoidinae</taxon>
        <taxon>Dermatophagoides</taxon>
    </lineage>
</organism>
<name>A0A9D4SFA9_DERFA</name>
<proteinExistence type="inferred from homology"/>
<feature type="region of interest" description="Disordered" evidence="9">
    <location>
        <begin position="511"/>
        <end position="635"/>
    </location>
</feature>
<dbReference type="InterPro" id="IPR013019">
    <property type="entry name" value="MAD_homology_MH1"/>
</dbReference>
<feature type="region of interest" description="Disordered" evidence="9">
    <location>
        <begin position="229"/>
        <end position="275"/>
    </location>
</feature>
<dbReference type="PANTHER" id="PTHR13703">
    <property type="entry name" value="SMAD"/>
    <property type="match status" value="1"/>
</dbReference>
<evidence type="ECO:0000256" key="5">
    <source>
        <dbReference type="ARBA" id="ARBA00023015"/>
    </source>
</evidence>
<comment type="caution">
    <text evidence="12">The sequence shown here is derived from an EMBL/GenBank/DDBJ whole genome shotgun (WGS) entry which is preliminary data.</text>
</comment>
<dbReference type="PANTHER" id="PTHR13703:SF25">
    <property type="entry name" value="MOTHERS AGAINST DECAPENTAPLEGIC HOMOLOG"/>
    <property type="match status" value="1"/>
</dbReference>
<evidence type="ECO:0000259" key="10">
    <source>
        <dbReference type="PROSITE" id="PS51075"/>
    </source>
</evidence>
<feature type="compositionally biased region" description="Low complexity" evidence="9">
    <location>
        <begin position="525"/>
        <end position="559"/>
    </location>
</feature>
<dbReference type="GO" id="GO:0005737">
    <property type="term" value="C:cytoplasm"/>
    <property type="evidence" value="ECO:0007669"/>
    <property type="project" value="UniProtKB-SubCell"/>
</dbReference>
<dbReference type="GO" id="GO:0046872">
    <property type="term" value="F:metal ion binding"/>
    <property type="evidence" value="ECO:0007669"/>
    <property type="project" value="UniProtKB-KW"/>
</dbReference>
<feature type="compositionally biased region" description="Low complexity" evidence="9">
    <location>
        <begin position="571"/>
        <end position="628"/>
    </location>
</feature>
<dbReference type="InterPro" id="IPR013790">
    <property type="entry name" value="Dwarfin"/>
</dbReference>
<feature type="compositionally biased region" description="Low complexity" evidence="9">
    <location>
        <begin position="229"/>
        <end position="255"/>
    </location>
</feature>
<keyword evidence="4" id="KW-0862">Zinc</keyword>
<dbReference type="GO" id="GO:0000978">
    <property type="term" value="F:RNA polymerase II cis-regulatory region sequence-specific DNA binding"/>
    <property type="evidence" value="ECO:0007669"/>
    <property type="project" value="TreeGrafter"/>
</dbReference>
<dbReference type="CDD" id="cd10985">
    <property type="entry name" value="MH2_SMAD_2_3"/>
    <property type="match status" value="1"/>
</dbReference>
<evidence type="ECO:0000256" key="6">
    <source>
        <dbReference type="ARBA" id="ARBA00023163"/>
    </source>
</evidence>
<dbReference type="InterPro" id="IPR003619">
    <property type="entry name" value="MAD_homology1_Dwarfin-type"/>
</dbReference>
<evidence type="ECO:0000259" key="11">
    <source>
        <dbReference type="PROSITE" id="PS51076"/>
    </source>
</evidence>
<dbReference type="SUPFAM" id="SSF49879">
    <property type="entry name" value="SMAD/FHA domain"/>
    <property type="match status" value="1"/>
</dbReference>
<dbReference type="SMART" id="SM00523">
    <property type="entry name" value="DWA"/>
    <property type="match status" value="1"/>
</dbReference>
<dbReference type="GO" id="GO:0060395">
    <property type="term" value="P:SMAD protein signal transduction"/>
    <property type="evidence" value="ECO:0007669"/>
    <property type="project" value="TreeGrafter"/>
</dbReference>
<feature type="compositionally biased region" description="Low complexity" evidence="9">
    <location>
        <begin position="382"/>
        <end position="442"/>
    </location>
</feature>
<dbReference type="Gene3D" id="2.60.200.10">
    <property type="match status" value="1"/>
</dbReference>
<evidence type="ECO:0000256" key="2">
    <source>
        <dbReference type="ARBA" id="ARBA00022490"/>
    </source>
</evidence>
<dbReference type="PROSITE" id="PS51076">
    <property type="entry name" value="MH2"/>
    <property type="match status" value="1"/>
</dbReference>
<feature type="domain" description="MH1" evidence="10">
    <location>
        <begin position="34"/>
        <end position="157"/>
    </location>
</feature>
<keyword evidence="3" id="KW-0479">Metal-binding</keyword>
<dbReference type="SMART" id="SM00524">
    <property type="entry name" value="DWB"/>
    <property type="match status" value="1"/>
</dbReference>
<reference evidence="12" key="2">
    <citation type="journal article" date="2021" name="World Allergy Organ. J.">
        <title>Chromosome-level assembly of Dermatophagoides farinae genome and transcriptome reveals two novel allergens Der f 37 and Der f 39.</title>
        <authorList>
            <person name="Chen J."/>
            <person name="Cai Z."/>
            <person name="Fan D."/>
            <person name="Hu J."/>
            <person name="Hou Y."/>
            <person name="He Y."/>
            <person name="Zhang Z."/>
            <person name="Zhao Z."/>
            <person name="Gao P."/>
            <person name="Hu W."/>
            <person name="Sun J."/>
            <person name="Li J."/>
            <person name="Ji K."/>
        </authorList>
    </citation>
    <scope>NUCLEOTIDE SEQUENCE</scope>
    <source>
        <strain evidence="12">JKM2019</strain>
    </source>
</reference>
<keyword evidence="5 8" id="KW-0805">Transcription regulation</keyword>
<dbReference type="GO" id="GO:0051239">
    <property type="term" value="P:regulation of multicellular organismal process"/>
    <property type="evidence" value="ECO:0007669"/>
    <property type="project" value="UniProtKB-ARBA"/>
</dbReference>
<dbReference type="InterPro" id="IPR001132">
    <property type="entry name" value="SMAD_dom_Dwarfin-type"/>
</dbReference>
<feature type="region of interest" description="Disordered" evidence="9">
    <location>
        <begin position="369"/>
        <end position="442"/>
    </location>
</feature>
<dbReference type="GO" id="GO:0045944">
    <property type="term" value="P:positive regulation of transcription by RNA polymerase II"/>
    <property type="evidence" value="ECO:0007669"/>
    <property type="project" value="TreeGrafter"/>
</dbReference>
<evidence type="ECO:0000256" key="4">
    <source>
        <dbReference type="ARBA" id="ARBA00022833"/>
    </source>
</evidence>
<accession>A0A9D4SFA9</accession>
<dbReference type="GO" id="GO:0030154">
    <property type="term" value="P:cell differentiation"/>
    <property type="evidence" value="ECO:0007669"/>
    <property type="project" value="TreeGrafter"/>
</dbReference>